<name>A0A448PHR6_ACTVI</name>
<feature type="binding site" evidence="8">
    <location>
        <position position="295"/>
    </location>
    <ligand>
        <name>ATP</name>
        <dbReference type="ChEBI" id="CHEBI:30616"/>
    </ligand>
</feature>
<comment type="caution">
    <text evidence="8">Lacks conserved residue(s) required for the propagation of feature annotation.</text>
</comment>
<dbReference type="Gene3D" id="3.40.50.620">
    <property type="entry name" value="HUPs"/>
    <property type="match status" value="1"/>
</dbReference>
<evidence type="ECO:0000313" key="12">
    <source>
        <dbReference type="Proteomes" id="UP000268658"/>
    </source>
</evidence>
<dbReference type="InterPro" id="IPR000924">
    <property type="entry name" value="Glu/Gln-tRNA-synth"/>
</dbReference>
<dbReference type="InterPro" id="IPR020752">
    <property type="entry name" value="Glu-tRNA-synth_I_codon-bd_sub1"/>
</dbReference>
<evidence type="ECO:0000256" key="7">
    <source>
        <dbReference type="ARBA" id="ARBA00023146"/>
    </source>
</evidence>
<dbReference type="Pfam" id="PF00749">
    <property type="entry name" value="tRNA-synt_1c"/>
    <property type="match status" value="1"/>
</dbReference>
<comment type="subcellular location">
    <subcellularLocation>
        <location evidence="8">Cytoplasm</location>
    </subcellularLocation>
</comment>
<evidence type="ECO:0000256" key="8">
    <source>
        <dbReference type="HAMAP-Rule" id="MF_00022"/>
    </source>
</evidence>
<evidence type="ECO:0000256" key="5">
    <source>
        <dbReference type="ARBA" id="ARBA00022840"/>
    </source>
</evidence>
<dbReference type="InterPro" id="IPR049940">
    <property type="entry name" value="GluQ/Sye"/>
</dbReference>
<dbReference type="GO" id="GO:0004818">
    <property type="term" value="F:glutamate-tRNA ligase activity"/>
    <property type="evidence" value="ECO:0007669"/>
    <property type="project" value="UniProtKB-UniRule"/>
</dbReference>
<dbReference type="NCBIfam" id="TIGR00464">
    <property type="entry name" value="gltX_bact"/>
    <property type="match status" value="1"/>
</dbReference>
<comment type="subunit">
    <text evidence="8">Monomer.</text>
</comment>
<feature type="short sequence motif" description="'HIGH' region" evidence="8">
    <location>
        <begin position="48"/>
        <end position="58"/>
    </location>
</feature>
<comment type="similarity">
    <text evidence="1 8">Belongs to the class-I aminoacyl-tRNA synthetase family. Glutamate--tRNA ligase type 1 subfamily.</text>
</comment>
<comment type="catalytic activity">
    <reaction evidence="8">
        <text>tRNA(Glu) + L-glutamate + ATP = L-glutamyl-tRNA(Glu) + AMP + diphosphate</text>
        <dbReference type="Rhea" id="RHEA:23540"/>
        <dbReference type="Rhea" id="RHEA-COMP:9663"/>
        <dbReference type="Rhea" id="RHEA-COMP:9680"/>
        <dbReference type="ChEBI" id="CHEBI:29985"/>
        <dbReference type="ChEBI" id="CHEBI:30616"/>
        <dbReference type="ChEBI" id="CHEBI:33019"/>
        <dbReference type="ChEBI" id="CHEBI:78442"/>
        <dbReference type="ChEBI" id="CHEBI:78520"/>
        <dbReference type="ChEBI" id="CHEBI:456215"/>
        <dbReference type="EC" id="6.1.1.17"/>
    </reaction>
</comment>
<comment type="function">
    <text evidence="8">Catalyzes the attachment of glutamate to tRNA(Glu) in a two-step reaction: glutamate is first activated by ATP to form Glu-AMP and then transferred to the acceptor end of tRNA(Glu).</text>
</comment>
<dbReference type="EC" id="6.1.1.17" evidence="8"/>
<dbReference type="GO" id="GO:0005524">
    <property type="term" value="F:ATP binding"/>
    <property type="evidence" value="ECO:0007669"/>
    <property type="project" value="UniProtKB-UniRule"/>
</dbReference>
<dbReference type="InterPro" id="IPR020058">
    <property type="entry name" value="Glu/Gln-tRNA-synth_Ib_cat-dom"/>
</dbReference>
<feature type="short sequence motif" description="'KMSKS' region" evidence="8">
    <location>
        <begin position="292"/>
        <end position="296"/>
    </location>
</feature>
<dbReference type="PRINTS" id="PR00987">
    <property type="entry name" value="TRNASYNTHGLU"/>
</dbReference>
<dbReference type="InterPro" id="IPR004527">
    <property type="entry name" value="Glu-tRNA-ligase_bac/mito"/>
</dbReference>
<dbReference type="Gene3D" id="1.10.8.70">
    <property type="entry name" value="Glutamate-tRNA synthetase, class I, anticodon-binding domain 1"/>
    <property type="match status" value="1"/>
</dbReference>
<dbReference type="InterPro" id="IPR014729">
    <property type="entry name" value="Rossmann-like_a/b/a_fold"/>
</dbReference>
<reference evidence="11 12" key="1">
    <citation type="submission" date="2018-12" db="EMBL/GenBank/DDBJ databases">
        <authorList>
            <consortium name="Pathogen Informatics"/>
        </authorList>
    </citation>
    <scope>NUCLEOTIDE SEQUENCE [LARGE SCALE GENOMIC DNA]</scope>
    <source>
        <strain evidence="11 12">NCTC10951</strain>
    </source>
</reference>
<evidence type="ECO:0000256" key="6">
    <source>
        <dbReference type="ARBA" id="ARBA00022917"/>
    </source>
</evidence>
<keyword evidence="7 8" id="KW-0030">Aminoacyl-tRNA synthetase</keyword>
<keyword evidence="5 8" id="KW-0067">ATP-binding</keyword>
<dbReference type="EMBL" id="LR134477">
    <property type="protein sequence ID" value="VEI14477.1"/>
    <property type="molecule type" value="Genomic_DNA"/>
</dbReference>
<feature type="domain" description="Aminoacyl-tRNA synthetase class I anticodon-binding" evidence="10">
    <location>
        <begin position="404"/>
        <end position="545"/>
    </location>
</feature>
<dbReference type="CDD" id="cd00808">
    <property type="entry name" value="GluRS_core"/>
    <property type="match status" value="1"/>
</dbReference>
<accession>A0A448PHR6</accession>
<dbReference type="InterPro" id="IPR008925">
    <property type="entry name" value="aa_tRNA-synth_I_cd-bd_sf"/>
</dbReference>
<keyword evidence="3 8" id="KW-0436">Ligase</keyword>
<keyword evidence="6 8" id="KW-0648">Protein biosynthesis</keyword>
<dbReference type="GO" id="GO:0008270">
    <property type="term" value="F:zinc ion binding"/>
    <property type="evidence" value="ECO:0007669"/>
    <property type="project" value="InterPro"/>
</dbReference>
<evidence type="ECO:0000313" key="11">
    <source>
        <dbReference type="EMBL" id="VEI14477.1"/>
    </source>
</evidence>
<dbReference type="HAMAP" id="MF_00022">
    <property type="entry name" value="Glu_tRNA_synth_type1"/>
    <property type="match status" value="1"/>
</dbReference>
<dbReference type="PANTHER" id="PTHR43311:SF2">
    <property type="entry name" value="GLUTAMATE--TRNA LIGASE, MITOCHONDRIAL-RELATED"/>
    <property type="match status" value="1"/>
</dbReference>
<dbReference type="GO" id="GO:0005829">
    <property type="term" value="C:cytosol"/>
    <property type="evidence" value="ECO:0007669"/>
    <property type="project" value="TreeGrafter"/>
</dbReference>
<dbReference type="InterPro" id="IPR033910">
    <property type="entry name" value="GluRS_core"/>
</dbReference>
<dbReference type="GO" id="GO:0006424">
    <property type="term" value="P:glutamyl-tRNA aminoacylation"/>
    <property type="evidence" value="ECO:0007669"/>
    <property type="project" value="UniProtKB-UniRule"/>
</dbReference>
<dbReference type="Pfam" id="PF19269">
    <property type="entry name" value="Anticodon_2"/>
    <property type="match status" value="1"/>
</dbReference>
<keyword evidence="4 8" id="KW-0547">Nucleotide-binding</keyword>
<feature type="domain" description="Glutamyl/glutaminyl-tRNA synthetase class Ib catalytic" evidence="9">
    <location>
        <begin position="42"/>
        <end position="358"/>
    </location>
</feature>
<evidence type="ECO:0000256" key="3">
    <source>
        <dbReference type="ARBA" id="ARBA00022598"/>
    </source>
</evidence>
<organism evidence="11 12">
    <name type="scientific">Actinomyces viscosus</name>
    <dbReference type="NCBI Taxonomy" id="1656"/>
    <lineage>
        <taxon>Bacteria</taxon>
        <taxon>Bacillati</taxon>
        <taxon>Actinomycetota</taxon>
        <taxon>Actinomycetes</taxon>
        <taxon>Actinomycetales</taxon>
        <taxon>Actinomycetaceae</taxon>
        <taxon>Actinomyces</taxon>
    </lineage>
</organism>
<gene>
    <name evidence="8 11" type="primary">gltX</name>
    <name evidence="11" type="ORF">NCTC10951_00339</name>
</gene>
<dbReference type="PANTHER" id="PTHR43311">
    <property type="entry name" value="GLUTAMATE--TRNA LIGASE"/>
    <property type="match status" value="1"/>
</dbReference>
<evidence type="ECO:0000256" key="1">
    <source>
        <dbReference type="ARBA" id="ARBA00007894"/>
    </source>
</evidence>
<dbReference type="SUPFAM" id="SSF48163">
    <property type="entry name" value="An anticodon-binding domain of class I aminoacyl-tRNA synthetases"/>
    <property type="match status" value="1"/>
</dbReference>
<dbReference type="GO" id="GO:0000049">
    <property type="term" value="F:tRNA binding"/>
    <property type="evidence" value="ECO:0007669"/>
    <property type="project" value="InterPro"/>
</dbReference>
<dbReference type="InterPro" id="IPR045462">
    <property type="entry name" value="aa-tRNA-synth_I_cd-bd"/>
</dbReference>
<dbReference type="KEGG" id="avc:NCTC10951_00339"/>
<dbReference type="Proteomes" id="UP000268658">
    <property type="component" value="Chromosome"/>
</dbReference>
<evidence type="ECO:0000256" key="4">
    <source>
        <dbReference type="ARBA" id="ARBA00022741"/>
    </source>
</evidence>
<dbReference type="AlphaFoldDB" id="A0A448PHR6"/>
<evidence type="ECO:0000256" key="2">
    <source>
        <dbReference type="ARBA" id="ARBA00022490"/>
    </source>
</evidence>
<dbReference type="InterPro" id="IPR020751">
    <property type="entry name" value="aa-tRNA-synth_I_codon-bd_sub2"/>
</dbReference>
<protein>
    <recommendedName>
        <fullName evidence="8">Glutamate--tRNA ligase</fullName>
        <ecNumber evidence="8">6.1.1.17</ecNumber>
    </recommendedName>
    <alternativeName>
        <fullName evidence="8">Glutamyl-tRNA synthetase</fullName>
        <shortName evidence="8">GluRS</shortName>
    </alternativeName>
</protein>
<dbReference type="SUPFAM" id="SSF52374">
    <property type="entry name" value="Nucleotidylyl transferase"/>
    <property type="match status" value="1"/>
</dbReference>
<dbReference type="FunFam" id="3.40.50.620:FF:000149">
    <property type="entry name" value="Glutamate--tRNA ligase"/>
    <property type="match status" value="1"/>
</dbReference>
<proteinExistence type="inferred from homology"/>
<evidence type="ECO:0000259" key="10">
    <source>
        <dbReference type="Pfam" id="PF19269"/>
    </source>
</evidence>
<dbReference type="Gene3D" id="1.10.10.350">
    <property type="match status" value="1"/>
</dbReference>
<evidence type="ECO:0000259" key="9">
    <source>
        <dbReference type="Pfam" id="PF00749"/>
    </source>
</evidence>
<sequence>MGRMSRRDTLVPIMAELSDHSSPLHSATAAAADVPAQGSSSVRVRFCPSPTGTPHVGMVRTYLFNWAYARHTGGTFVFRIEDTDAARDSEESFEAILDSLTWLGLDWDEGVGRGGPHEPYRQSQRMDLYKQVATELLEAGYLYESFSTPEEIEARHRERGEDPKLGYDGFDRNLTQEQKEAFRAEGRRPVLRMRMPDEDITFTDLVRGPITFKAGSVPDYVVVRAGGEPLYTLVNPVDDAAMGITHVLRGEDLLSSTPRQVVLYRALMDIGRAQVVPEFGHLPYVMGEGNRKLSKRDPQSNLLIHRYRGMIPEGLLNYLALLGWSLSADRDVFSAVEMIEAFDIHDVNPNPARFDPKKCEAINAEQVRALEAEDFRDRLVPYLADAYPDPTGEVAQVPLVSAASFDELSAREQEILNAAAPLIQTRIQLLRECRDMLGFLFVPDDDLVIDDKARAKLKASAGDVLDAGIRALEGLGTELWDKDHLEQALKAAIVEGRGMPDGEGIKPRLAYGPLRVAVTGRQVSPPLFESMEILGADSTLARLRSLRTRLG</sequence>
<keyword evidence="2 8" id="KW-0963">Cytoplasm</keyword>